<feature type="DNA-binding region" description="Fork-head" evidence="2">
    <location>
        <begin position="97"/>
        <end position="187"/>
    </location>
</feature>
<comment type="caution">
    <text evidence="4">The sequence shown here is derived from an EMBL/GenBank/DDBJ whole genome shotgun (WGS) entry which is preliminary data.</text>
</comment>
<keyword evidence="2" id="KW-0539">Nucleus</keyword>
<feature type="domain" description="Fork-head" evidence="3">
    <location>
        <begin position="97"/>
        <end position="187"/>
    </location>
</feature>
<evidence type="ECO:0000256" key="2">
    <source>
        <dbReference type="PROSITE-ProRule" id="PRU00089"/>
    </source>
</evidence>
<dbReference type="GO" id="GO:0003700">
    <property type="term" value="F:DNA-binding transcription factor activity"/>
    <property type="evidence" value="ECO:0007669"/>
    <property type="project" value="InterPro"/>
</dbReference>
<comment type="subcellular location">
    <subcellularLocation>
        <location evidence="2">Nucleus</location>
    </subcellularLocation>
</comment>
<dbReference type="PROSITE" id="PS50039">
    <property type="entry name" value="FORK_HEAD_3"/>
    <property type="match status" value="1"/>
</dbReference>
<dbReference type="InterPro" id="IPR036390">
    <property type="entry name" value="WH_DNA-bd_sf"/>
</dbReference>
<proteinExistence type="predicted"/>
<sequence>MLHAMNVAPGAYSSQDHDSTPYGCKIHQNLVLTGISTLDQPPVGQWPSIISMEEILASEQQNEDDNHRDQNRGLLDSLHVHEPVGAETLATPSSDVSKQSSYAELIHAALSGASEHTMTQEELYEWFETKTSKTNGKSRKTWMNSIRSSLRTNPAFAKIKHWDARQHMWRLTEDAHPCRRTHRERKRPRGKA</sequence>
<keyword evidence="1 2" id="KW-0238">DNA-binding</keyword>
<dbReference type="EMBL" id="ML978593">
    <property type="protein sequence ID" value="KAF2022496.1"/>
    <property type="molecule type" value="Genomic_DNA"/>
</dbReference>
<dbReference type="AlphaFoldDB" id="A0A9P4GVF3"/>
<name>A0A9P4GVF3_9PLEO</name>
<dbReference type="SMART" id="SM00339">
    <property type="entry name" value="FH"/>
    <property type="match status" value="1"/>
</dbReference>
<gene>
    <name evidence="4" type="ORF">EK21DRAFT_119699</name>
</gene>
<evidence type="ECO:0000313" key="5">
    <source>
        <dbReference type="Proteomes" id="UP000799777"/>
    </source>
</evidence>
<evidence type="ECO:0000256" key="1">
    <source>
        <dbReference type="ARBA" id="ARBA00023125"/>
    </source>
</evidence>
<organism evidence="4 5">
    <name type="scientific">Setomelanomma holmii</name>
    <dbReference type="NCBI Taxonomy" id="210430"/>
    <lineage>
        <taxon>Eukaryota</taxon>
        <taxon>Fungi</taxon>
        <taxon>Dikarya</taxon>
        <taxon>Ascomycota</taxon>
        <taxon>Pezizomycotina</taxon>
        <taxon>Dothideomycetes</taxon>
        <taxon>Pleosporomycetidae</taxon>
        <taxon>Pleosporales</taxon>
        <taxon>Pleosporineae</taxon>
        <taxon>Phaeosphaeriaceae</taxon>
        <taxon>Setomelanomma</taxon>
    </lineage>
</organism>
<evidence type="ECO:0000259" key="3">
    <source>
        <dbReference type="PROSITE" id="PS50039"/>
    </source>
</evidence>
<evidence type="ECO:0000313" key="4">
    <source>
        <dbReference type="EMBL" id="KAF2022496.1"/>
    </source>
</evidence>
<reference evidence="4" key="1">
    <citation type="journal article" date="2020" name="Stud. Mycol.">
        <title>101 Dothideomycetes genomes: a test case for predicting lifestyles and emergence of pathogens.</title>
        <authorList>
            <person name="Haridas S."/>
            <person name="Albert R."/>
            <person name="Binder M."/>
            <person name="Bloem J."/>
            <person name="Labutti K."/>
            <person name="Salamov A."/>
            <person name="Andreopoulos B."/>
            <person name="Baker S."/>
            <person name="Barry K."/>
            <person name="Bills G."/>
            <person name="Bluhm B."/>
            <person name="Cannon C."/>
            <person name="Castanera R."/>
            <person name="Culley D."/>
            <person name="Daum C."/>
            <person name="Ezra D."/>
            <person name="Gonzalez J."/>
            <person name="Henrissat B."/>
            <person name="Kuo A."/>
            <person name="Liang C."/>
            <person name="Lipzen A."/>
            <person name="Lutzoni F."/>
            <person name="Magnuson J."/>
            <person name="Mondo S."/>
            <person name="Nolan M."/>
            <person name="Ohm R."/>
            <person name="Pangilinan J."/>
            <person name="Park H.-J."/>
            <person name="Ramirez L."/>
            <person name="Alfaro M."/>
            <person name="Sun H."/>
            <person name="Tritt A."/>
            <person name="Yoshinaga Y."/>
            <person name="Zwiers L.-H."/>
            <person name="Turgeon B."/>
            <person name="Goodwin S."/>
            <person name="Spatafora J."/>
            <person name="Crous P."/>
            <person name="Grigoriev I."/>
        </authorList>
    </citation>
    <scope>NUCLEOTIDE SEQUENCE</scope>
    <source>
        <strain evidence="4">CBS 110217</strain>
    </source>
</reference>
<protein>
    <recommendedName>
        <fullName evidence="3">Fork-head domain-containing protein</fullName>
    </recommendedName>
</protein>
<dbReference type="InterPro" id="IPR001766">
    <property type="entry name" value="Fork_head_dom"/>
</dbReference>
<dbReference type="Proteomes" id="UP000799777">
    <property type="component" value="Unassembled WGS sequence"/>
</dbReference>
<dbReference type="InterPro" id="IPR036388">
    <property type="entry name" value="WH-like_DNA-bd_sf"/>
</dbReference>
<dbReference type="OrthoDB" id="5954824at2759"/>
<dbReference type="Pfam" id="PF00250">
    <property type="entry name" value="Forkhead"/>
    <property type="match status" value="1"/>
</dbReference>
<dbReference type="GO" id="GO:0005634">
    <property type="term" value="C:nucleus"/>
    <property type="evidence" value="ECO:0007669"/>
    <property type="project" value="UniProtKB-SubCell"/>
</dbReference>
<accession>A0A9P4GVF3</accession>
<dbReference type="Gene3D" id="1.10.10.10">
    <property type="entry name" value="Winged helix-like DNA-binding domain superfamily/Winged helix DNA-binding domain"/>
    <property type="match status" value="1"/>
</dbReference>
<dbReference type="GO" id="GO:0043565">
    <property type="term" value="F:sequence-specific DNA binding"/>
    <property type="evidence" value="ECO:0007669"/>
    <property type="project" value="InterPro"/>
</dbReference>
<keyword evidence="5" id="KW-1185">Reference proteome</keyword>
<dbReference type="SUPFAM" id="SSF46785">
    <property type="entry name" value="Winged helix' DNA-binding domain"/>
    <property type="match status" value="1"/>
</dbReference>